<dbReference type="InterPro" id="IPR004878">
    <property type="entry name" value="Otopetrin"/>
</dbReference>
<feature type="transmembrane region" description="Helical" evidence="11">
    <location>
        <begin position="71"/>
        <end position="92"/>
    </location>
</feature>
<keyword evidence="13" id="KW-1185">Reference proteome</keyword>
<keyword evidence="5 11" id="KW-0812">Transmembrane</keyword>
<evidence type="ECO:0000313" key="12">
    <source>
        <dbReference type="EMBL" id="KAF2906036.1"/>
    </source>
</evidence>
<feature type="transmembrane region" description="Helical" evidence="11">
    <location>
        <begin position="112"/>
        <end position="133"/>
    </location>
</feature>
<evidence type="ECO:0000256" key="7">
    <source>
        <dbReference type="ARBA" id="ARBA00022989"/>
    </source>
</evidence>
<keyword evidence="3" id="KW-0813">Transport</keyword>
<comment type="subcellular location">
    <subcellularLocation>
        <location evidence="1">Cell membrane</location>
        <topology evidence="1">Multi-pass membrane protein</topology>
    </subcellularLocation>
</comment>
<feature type="non-terminal residue" evidence="12">
    <location>
        <position position="1"/>
    </location>
</feature>
<name>A0A8K0DMG7_IGNLU</name>
<keyword evidence="9 11" id="KW-0472">Membrane</keyword>
<sequence length="341" mass="38358">MFLIIDIRIYLNKSKANNSLLVKNQAYEDIEFREYPEGSLHFSISLPSVSKLPKSPAHHYCFSKGRHSGSFYLKLGAAGFCLGHLIHSFLLLGYQIVFLTSDTDTFYECASVATLVLDIIYPIYSFLLLYFIFKYSNVARFAFMHCISSSLCFWVWTILRETMDALTGYEKESHNVEDASSEEDRGGKMSEISFFVGEDRPLALPLTTYNKKGAKELVKYLNGSLRLSFNKNIIILVGILFIIWQNIANCKQSENLITTPTLPNKQCNSQTDSTNEESNLVIHADCHSANRGLFGGIVVLVICIVSIILYFITINDETHMQAPLPLALSTLHADEVEAVTS</sequence>
<dbReference type="OrthoDB" id="6429739at2759"/>
<feature type="transmembrane region" description="Helical" evidence="11">
    <location>
        <begin position="293"/>
        <end position="314"/>
    </location>
</feature>
<dbReference type="GO" id="GO:0005886">
    <property type="term" value="C:plasma membrane"/>
    <property type="evidence" value="ECO:0007669"/>
    <property type="project" value="UniProtKB-SubCell"/>
</dbReference>
<dbReference type="PANTHER" id="PTHR21522:SF58">
    <property type="entry name" value="AGAP000074-PA"/>
    <property type="match status" value="1"/>
</dbReference>
<feature type="transmembrane region" description="Helical" evidence="11">
    <location>
        <begin position="140"/>
        <end position="159"/>
    </location>
</feature>
<keyword evidence="4" id="KW-1003">Cell membrane</keyword>
<evidence type="ECO:0000256" key="3">
    <source>
        <dbReference type="ARBA" id="ARBA00022448"/>
    </source>
</evidence>
<evidence type="ECO:0000256" key="5">
    <source>
        <dbReference type="ARBA" id="ARBA00022692"/>
    </source>
</evidence>
<keyword evidence="8" id="KW-0406">Ion transport</keyword>
<evidence type="ECO:0000256" key="10">
    <source>
        <dbReference type="ARBA" id="ARBA00023303"/>
    </source>
</evidence>
<evidence type="ECO:0000313" key="13">
    <source>
        <dbReference type="Proteomes" id="UP000801492"/>
    </source>
</evidence>
<dbReference type="AlphaFoldDB" id="A0A8K0DMG7"/>
<gene>
    <name evidence="12" type="ORF">ILUMI_00142</name>
</gene>
<evidence type="ECO:0000256" key="11">
    <source>
        <dbReference type="SAM" id="Phobius"/>
    </source>
</evidence>
<dbReference type="GO" id="GO:0015252">
    <property type="term" value="F:proton channel activity"/>
    <property type="evidence" value="ECO:0007669"/>
    <property type="project" value="InterPro"/>
</dbReference>
<feature type="transmembrane region" description="Helical" evidence="11">
    <location>
        <begin position="229"/>
        <end position="247"/>
    </location>
</feature>
<organism evidence="12 13">
    <name type="scientific">Ignelater luminosus</name>
    <name type="common">Cucubano</name>
    <name type="synonym">Pyrophorus luminosus</name>
    <dbReference type="NCBI Taxonomy" id="2038154"/>
    <lineage>
        <taxon>Eukaryota</taxon>
        <taxon>Metazoa</taxon>
        <taxon>Ecdysozoa</taxon>
        <taxon>Arthropoda</taxon>
        <taxon>Hexapoda</taxon>
        <taxon>Insecta</taxon>
        <taxon>Pterygota</taxon>
        <taxon>Neoptera</taxon>
        <taxon>Endopterygota</taxon>
        <taxon>Coleoptera</taxon>
        <taxon>Polyphaga</taxon>
        <taxon>Elateriformia</taxon>
        <taxon>Elateroidea</taxon>
        <taxon>Elateridae</taxon>
        <taxon>Agrypninae</taxon>
        <taxon>Pyrophorini</taxon>
        <taxon>Ignelater</taxon>
    </lineage>
</organism>
<keyword evidence="6" id="KW-0375">Hydrogen ion transport</keyword>
<evidence type="ECO:0000256" key="9">
    <source>
        <dbReference type="ARBA" id="ARBA00023136"/>
    </source>
</evidence>
<accession>A0A8K0DMG7</accession>
<evidence type="ECO:0000256" key="4">
    <source>
        <dbReference type="ARBA" id="ARBA00022475"/>
    </source>
</evidence>
<keyword evidence="7 11" id="KW-1133">Transmembrane helix</keyword>
<evidence type="ECO:0000256" key="8">
    <source>
        <dbReference type="ARBA" id="ARBA00023065"/>
    </source>
</evidence>
<evidence type="ECO:0000256" key="6">
    <source>
        <dbReference type="ARBA" id="ARBA00022781"/>
    </source>
</evidence>
<dbReference type="PANTHER" id="PTHR21522">
    <property type="entry name" value="PROTON CHANNEL OTOP"/>
    <property type="match status" value="1"/>
</dbReference>
<evidence type="ECO:0000256" key="2">
    <source>
        <dbReference type="ARBA" id="ARBA00006513"/>
    </source>
</evidence>
<evidence type="ECO:0000256" key="1">
    <source>
        <dbReference type="ARBA" id="ARBA00004651"/>
    </source>
</evidence>
<dbReference type="EMBL" id="VTPC01000035">
    <property type="protein sequence ID" value="KAF2906036.1"/>
    <property type="molecule type" value="Genomic_DNA"/>
</dbReference>
<protein>
    <submittedName>
        <fullName evidence="12">Uncharacterized protein</fullName>
    </submittedName>
</protein>
<keyword evidence="10" id="KW-0407">Ion channel</keyword>
<comment type="similarity">
    <text evidence="2">Belongs to the otopetrin family.</text>
</comment>
<dbReference type="Pfam" id="PF03189">
    <property type="entry name" value="Otopetrin"/>
    <property type="match status" value="2"/>
</dbReference>
<comment type="caution">
    <text evidence="12">The sequence shown here is derived from an EMBL/GenBank/DDBJ whole genome shotgun (WGS) entry which is preliminary data.</text>
</comment>
<proteinExistence type="inferred from homology"/>
<dbReference type="Proteomes" id="UP000801492">
    <property type="component" value="Unassembled WGS sequence"/>
</dbReference>
<reference evidence="12" key="1">
    <citation type="submission" date="2019-08" db="EMBL/GenBank/DDBJ databases">
        <title>The genome of the North American firefly Photinus pyralis.</title>
        <authorList>
            <consortium name="Photinus pyralis genome working group"/>
            <person name="Fallon T.R."/>
            <person name="Sander Lower S.E."/>
            <person name="Weng J.-K."/>
        </authorList>
    </citation>
    <scope>NUCLEOTIDE SEQUENCE</scope>
    <source>
        <strain evidence="12">TRF0915ILg1</strain>
        <tissue evidence="12">Whole body</tissue>
    </source>
</reference>